<gene>
    <name evidence="2" type="ORF">PGT21_030466</name>
    <name evidence="1" type="ORF">PGTUg99_018787</name>
</gene>
<dbReference type="EMBL" id="VDEP01000444">
    <property type="protein sequence ID" value="KAA1079105.1"/>
    <property type="molecule type" value="Genomic_DNA"/>
</dbReference>
<evidence type="ECO:0000313" key="2">
    <source>
        <dbReference type="EMBL" id="KAA1094800.1"/>
    </source>
</evidence>
<dbReference type="Proteomes" id="UP000325313">
    <property type="component" value="Unassembled WGS sequence"/>
</dbReference>
<dbReference type="AlphaFoldDB" id="A0A5B0MQ89"/>
<name>A0A5B0MQ89_PUCGR</name>
<evidence type="ECO:0000313" key="3">
    <source>
        <dbReference type="Proteomes" id="UP000324748"/>
    </source>
</evidence>
<dbReference type="EMBL" id="VSWC01000079">
    <property type="protein sequence ID" value="KAA1094800.1"/>
    <property type="molecule type" value="Genomic_DNA"/>
</dbReference>
<proteinExistence type="predicted"/>
<sequence length="91" mass="10499">MDNPPDESSTRLYNIGRLRYPSTIHRIPLADKFSTRTSFRFTATGAARRDLSDSNLTNHASINVLGKYQCLVRWNAERSESQLDRFFDMSI</sequence>
<accession>A0A5B0MQ89</accession>
<organism evidence="1 4">
    <name type="scientific">Puccinia graminis f. sp. tritici</name>
    <dbReference type="NCBI Taxonomy" id="56615"/>
    <lineage>
        <taxon>Eukaryota</taxon>
        <taxon>Fungi</taxon>
        <taxon>Dikarya</taxon>
        <taxon>Basidiomycota</taxon>
        <taxon>Pucciniomycotina</taxon>
        <taxon>Pucciniomycetes</taxon>
        <taxon>Pucciniales</taxon>
        <taxon>Pucciniaceae</taxon>
        <taxon>Puccinia</taxon>
    </lineage>
</organism>
<reference evidence="3 4" key="1">
    <citation type="submission" date="2019-05" db="EMBL/GenBank/DDBJ databases">
        <title>Emergence of the Ug99 lineage of the wheat stem rust pathogen through somatic hybridization.</title>
        <authorList>
            <person name="Li F."/>
            <person name="Upadhyaya N.M."/>
            <person name="Sperschneider J."/>
            <person name="Matny O."/>
            <person name="Nguyen-Phuc H."/>
            <person name="Mago R."/>
            <person name="Raley C."/>
            <person name="Miller M.E."/>
            <person name="Silverstein K.A.T."/>
            <person name="Henningsen E."/>
            <person name="Hirsch C.D."/>
            <person name="Visser B."/>
            <person name="Pretorius Z.A."/>
            <person name="Steffenson B.J."/>
            <person name="Schwessinger B."/>
            <person name="Dodds P.N."/>
            <person name="Figueroa M."/>
        </authorList>
    </citation>
    <scope>NUCLEOTIDE SEQUENCE [LARGE SCALE GENOMIC DNA]</scope>
    <source>
        <strain evidence="2">21-0</strain>
        <strain evidence="1 4">Ug99</strain>
    </source>
</reference>
<evidence type="ECO:0000313" key="1">
    <source>
        <dbReference type="EMBL" id="KAA1079105.1"/>
    </source>
</evidence>
<keyword evidence="3" id="KW-1185">Reference proteome</keyword>
<evidence type="ECO:0000313" key="4">
    <source>
        <dbReference type="Proteomes" id="UP000325313"/>
    </source>
</evidence>
<comment type="caution">
    <text evidence="1">The sequence shown here is derived from an EMBL/GenBank/DDBJ whole genome shotgun (WGS) entry which is preliminary data.</text>
</comment>
<protein>
    <submittedName>
        <fullName evidence="1">Uncharacterized protein</fullName>
    </submittedName>
</protein>
<dbReference type="Proteomes" id="UP000324748">
    <property type="component" value="Unassembled WGS sequence"/>
</dbReference>